<name>A0A172XTL5_9FLAO</name>
<dbReference type="RefSeq" id="WP_066753000.1">
    <property type="nucleotide sequence ID" value="NZ_CP015199.1"/>
</dbReference>
<accession>A0A172XTL5</accession>
<protein>
    <submittedName>
        <fullName evidence="1">Uncharacterized protein</fullName>
    </submittedName>
</protein>
<dbReference type="EMBL" id="CP015199">
    <property type="protein sequence ID" value="ANF50284.1"/>
    <property type="molecule type" value="Genomic_DNA"/>
</dbReference>
<reference evidence="1 2" key="1">
    <citation type="submission" date="2016-04" db="EMBL/GenBank/DDBJ databases">
        <title>Complete Genome Sequence of Chryseobacterium sp. IHBB 10212.</title>
        <authorList>
            <person name="Pal M."/>
            <person name="Swarnkar M.K."/>
            <person name="Kaushal K."/>
            <person name="Chhibber S."/>
            <person name="Singh A.K."/>
            <person name="Gulati A."/>
        </authorList>
    </citation>
    <scope>NUCLEOTIDE SEQUENCE [LARGE SCALE GENOMIC DNA]</scope>
    <source>
        <strain evidence="1 2">IHBB 10212</strain>
    </source>
</reference>
<proteinExistence type="predicted"/>
<evidence type="ECO:0000313" key="2">
    <source>
        <dbReference type="Proteomes" id="UP000077824"/>
    </source>
</evidence>
<keyword evidence="2" id="KW-1185">Reference proteome</keyword>
<dbReference type="AlphaFoldDB" id="A0A172XTL5"/>
<dbReference type="STRING" id="1685010.A0O34_07035"/>
<evidence type="ECO:0000313" key="1">
    <source>
        <dbReference type="EMBL" id="ANF50284.1"/>
    </source>
</evidence>
<gene>
    <name evidence="1" type="ORF">A0O34_07035</name>
</gene>
<dbReference type="OrthoDB" id="1265468at2"/>
<dbReference type="Proteomes" id="UP000077824">
    <property type="component" value="Chromosome"/>
</dbReference>
<organism evidence="1 2">
    <name type="scientific">Chryseobacterium glaciei</name>
    <dbReference type="NCBI Taxonomy" id="1685010"/>
    <lineage>
        <taxon>Bacteria</taxon>
        <taxon>Pseudomonadati</taxon>
        <taxon>Bacteroidota</taxon>
        <taxon>Flavobacteriia</taxon>
        <taxon>Flavobacteriales</taxon>
        <taxon>Weeksellaceae</taxon>
        <taxon>Chryseobacterium group</taxon>
        <taxon>Chryseobacterium</taxon>
    </lineage>
</organism>
<sequence>MTTEQLKEQFLGLLTINLPNSEIVLLFNKAIESGALDYENEEEDSYRTAKIIYHAILCKMAQHWKPLDPINRCDSEKLKRYL</sequence>
<dbReference type="KEGG" id="chh:A0O34_07035"/>